<evidence type="ECO:0000313" key="20">
    <source>
        <dbReference type="Proteomes" id="UP001497457"/>
    </source>
</evidence>
<dbReference type="Gene3D" id="3.30.200.20">
    <property type="entry name" value="Phosphorylase Kinase, domain 1"/>
    <property type="match status" value="1"/>
</dbReference>
<dbReference type="SMART" id="SM00220">
    <property type="entry name" value="S_TKc"/>
    <property type="match status" value="1"/>
</dbReference>
<dbReference type="PROSITE" id="PS50011">
    <property type="entry name" value="PROTEIN_KINASE_DOM"/>
    <property type="match status" value="1"/>
</dbReference>
<evidence type="ECO:0000256" key="17">
    <source>
        <dbReference type="SAM" id="MobiDB-lite"/>
    </source>
</evidence>
<evidence type="ECO:0000256" key="12">
    <source>
        <dbReference type="ARBA" id="ARBA00022989"/>
    </source>
</evidence>
<dbReference type="Proteomes" id="UP001497457">
    <property type="component" value="Chromosome 10rd"/>
</dbReference>
<comment type="similarity">
    <text evidence="3">In the C-terminal section; belongs to the protein kinase superfamily. Ser/Thr protein kinase family.</text>
</comment>
<dbReference type="FunFam" id="1.10.510.10:FF:000240">
    <property type="entry name" value="Lectin-domain containing receptor kinase A4.3"/>
    <property type="match status" value="1"/>
</dbReference>
<dbReference type="InterPro" id="IPR017441">
    <property type="entry name" value="Protein_kinase_ATP_BS"/>
</dbReference>
<feature type="region of interest" description="Disordered" evidence="17">
    <location>
        <begin position="161"/>
        <end position="180"/>
    </location>
</feature>
<evidence type="ECO:0000256" key="8">
    <source>
        <dbReference type="ARBA" id="ARBA00022729"/>
    </source>
</evidence>
<organism evidence="19 20">
    <name type="scientific">Urochloa decumbens</name>
    <dbReference type="NCBI Taxonomy" id="240449"/>
    <lineage>
        <taxon>Eukaryota</taxon>
        <taxon>Viridiplantae</taxon>
        <taxon>Streptophyta</taxon>
        <taxon>Embryophyta</taxon>
        <taxon>Tracheophyta</taxon>
        <taxon>Spermatophyta</taxon>
        <taxon>Magnoliopsida</taxon>
        <taxon>Liliopsida</taxon>
        <taxon>Poales</taxon>
        <taxon>Poaceae</taxon>
        <taxon>PACMAD clade</taxon>
        <taxon>Panicoideae</taxon>
        <taxon>Panicodae</taxon>
        <taxon>Paniceae</taxon>
        <taxon>Melinidinae</taxon>
        <taxon>Urochloa</taxon>
    </lineage>
</organism>
<evidence type="ECO:0000313" key="19">
    <source>
        <dbReference type="EMBL" id="CAL4892444.1"/>
    </source>
</evidence>
<dbReference type="InterPro" id="IPR045766">
    <property type="entry name" value="MCAfunc"/>
</dbReference>
<dbReference type="GO" id="GO:0005886">
    <property type="term" value="C:plasma membrane"/>
    <property type="evidence" value="ECO:0007669"/>
    <property type="project" value="UniProtKB-SubCell"/>
</dbReference>
<evidence type="ECO:0000256" key="3">
    <source>
        <dbReference type="ARBA" id="ARBA00010217"/>
    </source>
</evidence>
<gene>
    <name evidence="19" type="ORF">URODEC1_LOCUS4278</name>
</gene>
<dbReference type="Pfam" id="PF19584">
    <property type="entry name" value="MCAfunc"/>
    <property type="match status" value="1"/>
</dbReference>
<keyword evidence="15" id="KW-0325">Glycoprotein</keyword>
<dbReference type="AlphaFoldDB" id="A0ABC8VK83"/>
<keyword evidence="7" id="KW-0812">Transmembrane</keyword>
<comment type="subcellular location">
    <subcellularLocation>
        <location evidence="1">Cell membrane</location>
        <topology evidence="1">Single-pass type I membrane protein</topology>
    </subcellularLocation>
</comment>
<keyword evidence="10" id="KW-0418">Kinase</keyword>
<evidence type="ECO:0000256" key="16">
    <source>
        <dbReference type="PROSITE-ProRule" id="PRU10141"/>
    </source>
</evidence>
<evidence type="ECO:0000256" key="4">
    <source>
        <dbReference type="ARBA" id="ARBA00022475"/>
    </source>
</evidence>
<feature type="binding site" evidence="16">
    <location>
        <position position="294"/>
    </location>
    <ligand>
        <name>ATP</name>
        <dbReference type="ChEBI" id="CHEBI:30616"/>
    </ligand>
</feature>
<evidence type="ECO:0000256" key="1">
    <source>
        <dbReference type="ARBA" id="ARBA00004251"/>
    </source>
</evidence>
<dbReference type="PANTHER" id="PTHR27006">
    <property type="entry name" value="PROMASTIGOTE SURFACE ANTIGEN PROTEIN PSA"/>
    <property type="match status" value="1"/>
</dbReference>
<keyword evidence="4" id="KW-1003">Cell membrane</keyword>
<evidence type="ECO:0000256" key="7">
    <source>
        <dbReference type="ARBA" id="ARBA00022692"/>
    </source>
</evidence>
<keyword evidence="8" id="KW-0732">Signal</keyword>
<evidence type="ECO:0000259" key="18">
    <source>
        <dbReference type="PROSITE" id="PS50011"/>
    </source>
</evidence>
<dbReference type="InterPro" id="IPR011009">
    <property type="entry name" value="Kinase-like_dom_sf"/>
</dbReference>
<feature type="domain" description="Protein kinase" evidence="18">
    <location>
        <begin position="266"/>
        <end position="545"/>
    </location>
</feature>
<keyword evidence="9 16" id="KW-0547">Nucleotide-binding</keyword>
<reference evidence="19" key="1">
    <citation type="submission" date="2024-10" db="EMBL/GenBank/DDBJ databases">
        <authorList>
            <person name="Ryan C."/>
        </authorList>
    </citation>
    <scope>NUCLEOTIDE SEQUENCE [LARGE SCALE GENOMIC DNA]</scope>
</reference>
<keyword evidence="13" id="KW-0472">Membrane</keyword>
<keyword evidence="11 16" id="KW-0067">ATP-binding</keyword>
<dbReference type="Pfam" id="PF00069">
    <property type="entry name" value="Pkinase"/>
    <property type="match status" value="1"/>
</dbReference>
<dbReference type="Gene3D" id="1.10.510.10">
    <property type="entry name" value="Transferase(Phosphotransferase) domain 1"/>
    <property type="match status" value="1"/>
</dbReference>
<evidence type="ECO:0000256" key="6">
    <source>
        <dbReference type="ARBA" id="ARBA00022679"/>
    </source>
</evidence>
<dbReference type="EMBL" id="OZ075120">
    <property type="protein sequence ID" value="CAL4892444.1"/>
    <property type="molecule type" value="Genomic_DNA"/>
</dbReference>
<dbReference type="PANTHER" id="PTHR27006:SF606">
    <property type="entry name" value="INTERLEUKIN-1 RECEPTOR-ASSOCIATED KINASE 4"/>
    <property type="match status" value="1"/>
</dbReference>
<dbReference type="InterPro" id="IPR000719">
    <property type="entry name" value="Prot_kinase_dom"/>
</dbReference>
<evidence type="ECO:0000256" key="11">
    <source>
        <dbReference type="ARBA" id="ARBA00022840"/>
    </source>
</evidence>
<evidence type="ECO:0000256" key="10">
    <source>
        <dbReference type="ARBA" id="ARBA00022777"/>
    </source>
</evidence>
<dbReference type="InterPro" id="IPR008271">
    <property type="entry name" value="Ser/Thr_kinase_AS"/>
</dbReference>
<dbReference type="Gene3D" id="1.20.930.20">
    <property type="entry name" value="Adaptor protein Cbl, N-terminal domain"/>
    <property type="match status" value="1"/>
</dbReference>
<protein>
    <recommendedName>
        <fullName evidence="18">Protein kinase domain-containing protein</fullName>
    </recommendedName>
</protein>
<dbReference type="PROSITE" id="PS00107">
    <property type="entry name" value="PROTEIN_KINASE_ATP"/>
    <property type="match status" value="1"/>
</dbReference>
<keyword evidence="14" id="KW-0675">Receptor</keyword>
<dbReference type="GO" id="GO:0002229">
    <property type="term" value="P:defense response to oomycetes"/>
    <property type="evidence" value="ECO:0007669"/>
    <property type="project" value="UniProtKB-ARBA"/>
</dbReference>
<name>A0ABC8VK83_9POAL</name>
<evidence type="ECO:0000256" key="9">
    <source>
        <dbReference type="ARBA" id="ARBA00022741"/>
    </source>
</evidence>
<evidence type="ECO:0000256" key="13">
    <source>
        <dbReference type="ARBA" id="ARBA00023136"/>
    </source>
</evidence>
<keyword evidence="20" id="KW-1185">Reference proteome</keyword>
<dbReference type="SUPFAM" id="SSF56112">
    <property type="entry name" value="Protein kinase-like (PK-like)"/>
    <property type="match status" value="1"/>
</dbReference>
<evidence type="ECO:0000256" key="5">
    <source>
        <dbReference type="ARBA" id="ARBA00022527"/>
    </source>
</evidence>
<accession>A0ABC8VK83</accession>
<dbReference type="GO" id="GO:0005524">
    <property type="term" value="F:ATP binding"/>
    <property type="evidence" value="ECO:0007669"/>
    <property type="project" value="UniProtKB-UniRule"/>
</dbReference>
<evidence type="ECO:0000256" key="2">
    <source>
        <dbReference type="ARBA" id="ARBA00008536"/>
    </source>
</evidence>
<sequence>MALWNGLGQVATIAQLTGVDASGLITMILEAVRTVSRNRDECRHLARRVMMIGDLVQKLQGWDMMQEPEIRRPLDGLDDALREAYVLIVSCQNCSIAYRFLMGWKQSEQFRDVQEKIDSYIQLYPFISHIDITRRLDKLCNSADPSSSQIQAAGAILGLSESQSNPDARTEGNGSGLEHAESESIIEVAHPNLGDERQKSGHHWEHNVQRSIRKNMFKWCCWRLEDMSRSTHIPRYIDNQGVGSLEGYNGYAVFRLSDLKAATNNFSNEHLIGCGGFGTVYKGQLHGGPMVAIKRCFSSGSSSDQKHLSRQFEAEIRVLLKLRHINIINLLGYCIEQGERILVYEYIPNGGLGNFIFGTGTGTPLDWSLRFHIIMGIAQGIVYLHEYCGITILHRDLKPCNVLLDSAMNPKITDFGLARILGSTMNNDGIRGTVGYVDPEYVILDRSSRKSDVYSFGIILLDVVTAKRFFSPLHQDPPPAGSLDYVWEMWSAGKSMELIDPSLYDEPRMDELLRCIQIALLCVEPRQEDRPNMPDVILMLSSDSVRIPSPKRRGYQDAQVVAPYSTEQAGPGALDLNAQQI</sequence>
<evidence type="ECO:0000256" key="15">
    <source>
        <dbReference type="ARBA" id="ARBA00023180"/>
    </source>
</evidence>
<keyword evidence="6" id="KW-0808">Transferase</keyword>
<comment type="similarity">
    <text evidence="2">In the N-terminal section; belongs to the leguminous lectin family.</text>
</comment>
<keyword evidence="5" id="KW-0723">Serine/threonine-protein kinase</keyword>
<dbReference type="FunFam" id="3.30.200.20:FF:000039">
    <property type="entry name" value="receptor-like protein kinase FERONIA"/>
    <property type="match status" value="1"/>
</dbReference>
<proteinExistence type="inferred from homology"/>
<keyword evidence="12" id="KW-1133">Transmembrane helix</keyword>
<dbReference type="CDD" id="cd14066">
    <property type="entry name" value="STKc_IRAK"/>
    <property type="match status" value="1"/>
</dbReference>
<dbReference type="PROSITE" id="PS00108">
    <property type="entry name" value="PROTEIN_KINASE_ST"/>
    <property type="match status" value="1"/>
</dbReference>
<dbReference type="GO" id="GO:0004674">
    <property type="term" value="F:protein serine/threonine kinase activity"/>
    <property type="evidence" value="ECO:0007669"/>
    <property type="project" value="UniProtKB-KW"/>
</dbReference>
<dbReference type="InterPro" id="IPR059179">
    <property type="entry name" value="MLKL-like_MCAfunc"/>
</dbReference>
<evidence type="ECO:0000256" key="14">
    <source>
        <dbReference type="ARBA" id="ARBA00023170"/>
    </source>
</evidence>
<dbReference type="InterPro" id="IPR036537">
    <property type="entry name" value="Adaptor_Cbl_N_dom_sf"/>
</dbReference>
<dbReference type="CDD" id="cd21037">
    <property type="entry name" value="MLKL_NTD"/>
    <property type="match status" value="1"/>
</dbReference>